<organism evidence="1 2">
    <name type="scientific">Stylosanthes scabra</name>
    <dbReference type="NCBI Taxonomy" id="79078"/>
    <lineage>
        <taxon>Eukaryota</taxon>
        <taxon>Viridiplantae</taxon>
        <taxon>Streptophyta</taxon>
        <taxon>Embryophyta</taxon>
        <taxon>Tracheophyta</taxon>
        <taxon>Spermatophyta</taxon>
        <taxon>Magnoliopsida</taxon>
        <taxon>eudicotyledons</taxon>
        <taxon>Gunneridae</taxon>
        <taxon>Pentapetalae</taxon>
        <taxon>rosids</taxon>
        <taxon>fabids</taxon>
        <taxon>Fabales</taxon>
        <taxon>Fabaceae</taxon>
        <taxon>Papilionoideae</taxon>
        <taxon>50 kb inversion clade</taxon>
        <taxon>dalbergioids sensu lato</taxon>
        <taxon>Dalbergieae</taxon>
        <taxon>Pterocarpus clade</taxon>
        <taxon>Stylosanthes</taxon>
    </lineage>
</organism>
<protein>
    <submittedName>
        <fullName evidence="1">Uncharacterized protein</fullName>
    </submittedName>
</protein>
<proteinExistence type="predicted"/>
<evidence type="ECO:0000313" key="1">
    <source>
        <dbReference type="EMBL" id="MED6123692.1"/>
    </source>
</evidence>
<reference evidence="1 2" key="1">
    <citation type="journal article" date="2023" name="Plants (Basel)">
        <title>Bridging the Gap: Combining Genomics and Transcriptomics Approaches to Understand Stylosanthes scabra, an Orphan Legume from the Brazilian Caatinga.</title>
        <authorList>
            <person name="Ferreira-Neto J.R.C."/>
            <person name="da Silva M.D."/>
            <person name="Binneck E."/>
            <person name="de Melo N.F."/>
            <person name="da Silva R.H."/>
            <person name="de Melo A.L.T.M."/>
            <person name="Pandolfi V."/>
            <person name="Bustamante F.O."/>
            <person name="Brasileiro-Vidal A.C."/>
            <person name="Benko-Iseppon A.M."/>
        </authorList>
    </citation>
    <scope>NUCLEOTIDE SEQUENCE [LARGE SCALE GENOMIC DNA]</scope>
    <source>
        <tissue evidence="1">Leaves</tissue>
    </source>
</reference>
<gene>
    <name evidence="1" type="ORF">PIB30_051567</name>
</gene>
<accession>A0ABU6RI56</accession>
<comment type="caution">
    <text evidence="1">The sequence shown here is derived from an EMBL/GenBank/DDBJ whole genome shotgun (WGS) entry which is preliminary data.</text>
</comment>
<name>A0ABU6RI56_9FABA</name>
<sequence length="83" mass="9704">MQEGMVSTVSIKIEVTWIRDVLWGDDVFELQDETDSYRHVTLNLMGYYNNYQQVTNILRVSELKKKQVAQAHRLSAIETKAEK</sequence>
<evidence type="ECO:0000313" key="2">
    <source>
        <dbReference type="Proteomes" id="UP001341840"/>
    </source>
</evidence>
<keyword evidence="2" id="KW-1185">Reference proteome</keyword>
<dbReference type="Proteomes" id="UP001341840">
    <property type="component" value="Unassembled WGS sequence"/>
</dbReference>
<dbReference type="EMBL" id="JASCZI010030574">
    <property type="protein sequence ID" value="MED6123692.1"/>
    <property type="molecule type" value="Genomic_DNA"/>
</dbReference>